<organism evidence="2 3">
    <name type="scientific">Paenibacillus marchantiophytorum</name>
    <dbReference type="NCBI Taxonomy" id="1619310"/>
    <lineage>
        <taxon>Bacteria</taxon>
        <taxon>Bacillati</taxon>
        <taxon>Bacillota</taxon>
        <taxon>Bacilli</taxon>
        <taxon>Bacillales</taxon>
        <taxon>Paenibacillaceae</taxon>
        <taxon>Paenibacillus</taxon>
    </lineage>
</organism>
<proteinExistence type="predicted"/>
<protein>
    <recommendedName>
        <fullName evidence="1">TnsA endonuclease N-terminal domain-containing protein</fullName>
    </recommendedName>
</protein>
<dbReference type="Proteomes" id="UP000615455">
    <property type="component" value="Unassembled WGS sequence"/>
</dbReference>
<gene>
    <name evidence="2" type="ORF">GCM10008018_25140</name>
</gene>
<dbReference type="InterPro" id="IPR011335">
    <property type="entry name" value="Restrct_endonuc-II-like"/>
</dbReference>
<comment type="caution">
    <text evidence="2">The sequence shown here is derived from an EMBL/GenBank/DDBJ whole genome shotgun (WGS) entry which is preliminary data.</text>
</comment>
<keyword evidence="3" id="KW-1185">Reference proteome</keyword>
<dbReference type="SUPFAM" id="SSF52980">
    <property type="entry name" value="Restriction endonuclease-like"/>
    <property type="match status" value="1"/>
</dbReference>
<evidence type="ECO:0000259" key="1">
    <source>
        <dbReference type="Pfam" id="PF08722"/>
    </source>
</evidence>
<dbReference type="RefSeq" id="WP_189011942.1">
    <property type="nucleotide sequence ID" value="NZ_BMHE01000010.1"/>
</dbReference>
<reference evidence="3" key="1">
    <citation type="journal article" date="2019" name="Int. J. Syst. Evol. Microbiol.">
        <title>The Global Catalogue of Microorganisms (GCM) 10K type strain sequencing project: providing services to taxonomists for standard genome sequencing and annotation.</title>
        <authorList>
            <consortium name="The Broad Institute Genomics Platform"/>
            <consortium name="The Broad Institute Genome Sequencing Center for Infectious Disease"/>
            <person name="Wu L."/>
            <person name="Ma J."/>
        </authorList>
    </citation>
    <scope>NUCLEOTIDE SEQUENCE [LARGE SCALE GENOMIC DNA]</scope>
    <source>
        <strain evidence="3">CGMCC 1.15043</strain>
    </source>
</reference>
<evidence type="ECO:0000313" key="2">
    <source>
        <dbReference type="EMBL" id="GFZ78608.1"/>
    </source>
</evidence>
<dbReference type="InterPro" id="IPR014833">
    <property type="entry name" value="TnsA_N"/>
</dbReference>
<sequence>MVLSWSDSVIDIREQYPLTPIERSIEIAEKLNIKHANKDNEPIITTTDFMITIETGKGLEDIVRTVKVPSDLTPRTLELFQIEKTFFEEQGINWGIFHFID</sequence>
<dbReference type="InterPro" id="IPR011856">
    <property type="entry name" value="tRNA_endonuc-like_dom_sf"/>
</dbReference>
<dbReference type="Gene3D" id="3.40.1350.10">
    <property type="match status" value="1"/>
</dbReference>
<evidence type="ECO:0000313" key="3">
    <source>
        <dbReference type="Proteomes" id="UP000615455"/>
    </source>
</evidence>
<dbReference type="EMBL" id="BMHE01000010">
    <property type="protein sequence ID" value="GFZ78608.1"/>
    <property type="molecule type" value="Genomic_DNA"/>
</dbReference>
<name>A0ABQ1EMC5_9BACL</name>
<dbReference type="Pfam" id="PF08722">
    <property type="entry name" value="Tn7_TnsA-like_N"/>
    <property type="match status" value="1"/>
</dbReference>
<accession>A0ABQ1EMC5</accession>
<feature type="domain" description="TnsA endonuclease N-terminal" evidence="1">
    <location>
        <begin position="6"/>
        <end position="97"/>
    </location>
</feature>